<protein>
    <submittedName>
        <fullName evidence="7">UDP-2,3-diacylglucosamine diphosphatase</fullName>
        <ecNumber evidence="7">3.6.1.54</ecNumber>
    </submittedName>
</protein>
<keyword evidence="3" id="KW-0479">Metal-binding</keyword>
<gene>
    <name evidence="7" type="ORF">ACFPQA_15550</name>
</gene>
<evidence type="ECO:0000256" key="3">
    <source>
        <dbReference type="ARBA" id="ARBA00022723"/>
    </source>
</evidence>
<dbReference type="Gene3D" id="3.60.21.10">
    <property type="match status" value="1"/>
</dbReference>
<dbReference type="EC" id="3.6.1.54" evidence="7"/>
<keyword evidence="8" id="KW-1185">Reference proteome</keyword>
<evidence type="ECO:0000259" key="6">
    <source>
        <dbReference type="Pfam" id="PF00149"/>
    </source>
</evidence>
<dbReference type="PANTHER" id="PTHR34990">
    <property type="entry name" value="UDP-2,3-DIACYLGLUCOSAMINE HYDROLASE-RELATED"/>
    <property type="match status" value="1"/>
</dbReference>
<dbReference type="SUPFAM" id="SSF56300">
    <property type="entry name" value="Metallo-dependent phosphatases"/>
    <property type="match status" value="1"/>
</dbReference>
<dbReference type="EMBL" id="JBHSNL010000006">
    <property type="protein sequence ID" value="MFC5546478.1"/>
    <property type="molecule type" value="Genomic_DNA"/>
</dbReference>
<dbReference type="InterPro" id="IPR004843">
    <property type="entry name" value="Calcineurin-like_PHP"/>
</dbReference>
<evidence type="ECO:0000313" key="7">
    <source>
        <dbReference type="EMBL" id="MFC5546478.1"/>
    </source>
</evidence>
<accession>A0ABW0RPU9</accession>
<dbReference type="InterPro" id="IPR029052">
    <property type="entry name" value="Metallo-depent_PP-like"/>
</dbReference>
<keyword evidence="2" id="KW-0997">Cell inner membrane</keyword>
<reference evidence="8" key="1">
    <citation type="journal article" date="2019" name="Int. J. Syst. Evol. Microbiol.">
        <title>The Global Catalogue of Microorganisms (GCM) 10K type strain sequencing project: providing services to taxonomists for standard genome sequencing and annotation.</title>
        <authorList>
            <consortium name="The Broad Institute Genomics Platform"/>
            <consortium name="The Broad Institute Genome Sequencing Center for Infectious Disease"/>
            <person name="Wu L."/>
            <person name="Ma J."/>
        </authorList>
    </citation>
    <scope>NUCLEOTIDE SEQUENCE [LARGE SCALE GENOMIC DNA]</scope>
    <source>
        <strain evidence="8">CGMCC 4.1799</strain>
    </source>
</reference>
<evidence type="ECO:0000256" key="1">
    <source>
        <dbReference type="ARBA" id="ARBA00022475"/>
    </source>
</evidence>
<dbReference type="GO" id="GO:0016787">
    <property type="term" value="F:hydrolase activity"/>
    <property type="evidence" value="ECO:0007669"/>
    <property type="project" value="UniProtKB-KW"/>
</dbReference>
<dbReference type="Pfam" id="PF00149">
    <property type="entry name" value="Metallophos"/>
    <property type="match status" value="1"/>
</dbReference>
<dbReference type="Proteomes" id="UP001596055">
    <property type="component" value="Unassembled WGS sequence"/>
</dbReference>
<name>A0ABW0RPU9_9GAMM</name>
<feature type="domain" description="Calcineurin-like phosphoesterase" evidence="6">
    <location>
        <begin position="5"/>
        <end position="204"/>
    </location>
</feature>
<evidence type="ECO:0000256" key="4">
    <source>
        <dbReference type="ARBA" id="ARBA00023136"/>
    </source>
</evidence>
<proteinExistence type="predicted"/>
<evidence type="ECO:0000256" key="5">
    <source>
        <dbReference type="ARBA" id="ARBA00023211"/>
    </source>
</evidence>
<dbReference type="InterPro" id="IPR043461">
    <property type="entry name" value="LpxH-like"/>
</dbReference>
<keyword evidence="4" id="KW-0472">Membrane</keyword>
<dbReference type="CDD" id="cd07398">
    <property type="entry name" value="MPP_YbbF-LpxH"/>
    <property type="match status" value="1"/>
</dbReference>
<evidence type="ECO:0000256" key="2">
    <source>
        <dbReference type="ARBA" id="ARBA00022519"/>
    </source>
</evidence>
<sequence length="285" mass="32475">MRNYRSVFISDVHLGTADCQADYLLDFLHKVQCDTLYLVGDIVDLIAMQRRAHFPETHRKVVHRLMDLAASGTRVVYIPGNHDEFFRRFCGQTLSGIELREKAVHTTADGRQFLVCHGDQFDQVVRCSPLMLLVGDRAHGVLLRVNRWFNALRRLQGKPYWSLAAWVKGRIGRARTFIRRFELAALTVAERGHYDGFICGHIHSAGFLRSDEALYCNDGDWVEHCTALTEREDGRLELLHWSECPTVLAVEPAGPHPDVCGEDRPAVDVLPARFVEQVHRLSEFG</sequence>
<keyword evidence="5" id="KW-0464">Manganese</keyword>
<dbReference type="PANTHER" id="PTHR34990:SF2">
    <property type="entry name" value="BLL8164 PROTEIN"/>
    <property type="match status" value="1"/>
</dbReference>
<keyword evidence="1" id="KW-1003">Cell membrane</keyword>
<keyword evidence="7" id="KW-0378">Hydrolase</keyword>
<evidence type="ECO:0000313" key="8">
    <source>
        <dbReference type="Proteomes" id="UP001596055"/>
    </source>
</evidence>
<dbReference type="RefSeq" id="WP_248158457.1">
    <property type="nucleotide sequence ID" value="NZ_JAKZAJ010000004.1"/>
</dbReference>
<organism evidence="7 8">
    <name type="scientific">Marinobacter koreensis</name>
    <dbReference type="NCBI Taxonomy" id="335974"/>
    <lineage>
        <taxon>Bacteria</taxon>
        <taxon>Pseudomonadati</taxon>
        <taxon>Pseudomonadota</taxon>
        <taxon>Gammaproteobacteria</taxon>
        <taxon>Pseudomonadales</taxon>
        <taxon>Marinobacteraceae</taxon>
        <taxon>Marinobacter</taxon>
    </lineage>
</organism>
<comment type="caution">
    <text evidence="7">The sequence shown here is derived from an EMBL/GenBank/DDBJ whole genome shotgun (WGS) entry which is preliminary data.</text>
</comment>